<dbReference type="Pfam" id="PF04355">
    <property type="entry name" value="BamE"/>
    <property type="match status" value="1"/>
</dbReference>
<dbReference type="EMBL" id="JBHRTB010000010">
    <property type="protein sequence ID" value="MFC3144609.1"/>
    <property type="molecule type" value="Genomic_DNA"/>
</dbReference>
<evidence type="ECO:0000313" key="5">
    <source>
        <dbReference type="EMBL" id="MFC3144609.1"/>
    </source>
</evidence>
<gene>
    <name evidence="5" type="ORF">ACFOGP_17935</name>
</gene>
<comment type="caution">
    <text evidence="5">The sequence shown here is derived from an EMBL/GenBank/DDBJ whole genome shotgun (WGS) entry which is preliminary data.</text>
</comment>
<keyword evidence="2" id="KW-0472">Membrane</keyword>
<accession>A0ABV7GWQ2</accession>
<dbReference type="Proteomes" id="UP001595632">
    <property type="component" value="Unassembled WGS sequence"/>
</dbReference>
<evidence type="ECO:0000256" key="2">
    <source>
        <dbReference type="ARBA" id="ARBA00023136"/>
    </source>
</evidence>
<dbReference type="InterPro" id="IPR037873">
    <property type="entry name" value="BamE-like"/>
</dbReference>
<evidence type="ECO:0000313" key="6">
    <source>
        <dbReference type="Proteomes" id="UP001595632"/>
    </source>
</evidence>
<dbReference type="Gene3D" id="3.30.1450.10">
    <property type="match status" value="1"/>
</dbReference>
<dbReference type="InterPro" id="IPR007450">
    <property type="entry name" value="BamE_dom"/>
</dbReference>
<evidence type="ECO:0000256" key="1">
    <source>
        <dbReference type="ARBA" id="ARBA00022729"/>
    </source>
</evidence>
<protein>
    <submittedName>
        <fullName evidence="5">Outer membrane protein assembly factor BamE</fullName>
    </submittedName>
</protein>
<feature type="domain" description="Outer membrane protein assembly factor BamE" evidence="4">
    <location>
        <begin position="31"/>
        <end position="106"/>
    </location>
</feature>
<name>A0ABV7GWQ2_9RHOB</name>
<keyword evidence="6" id="KW-1185">Reference proteome</keyword>
<dbReference type="PROSITE" id="PS51257">
    <property type="entry name" value="PROKAR_LIPOPROTEIN"/>
    <property type="match status" value="1"/>
</dbReference>
<dbReference type="RefSeq" id="WP_275633691.1">
    <property type="nucleotide sequence ID" value="NZ_JARGYD010000006.1"/>
</dbReference>
<evidence type="ECO:0000259" key="4">
    <source>
        <dbReference type="Pfam" id="PF04355"/>
    </source>
</evidence>
<evidence type="ECO:0000256" key="3">
    <source>
        <dbReference type="SAM" id="SignalP"/>
    </source>
</evidence>
<feature type="chain" id="PRO_5046634071" evidence="3">
    <location>
        <begin position="22"/>
        <end position="152"/>
    </location>
</feature>
<sequence>MGRITAGFRLTLVAGLLGLLAACSNIDRTHGYVPTDDVLAQVTVGADTRETVAELVGRPSASGILDVGGWYYVKSKFRAYGFRQQREIEREVVAISFNEAGVVENVERFGMAEGRDITISRRVTDSNIKGVSFLRQLFGSFGNFTADQLLAR</sequence>
<keyword evidence="1 3" id="KW-0732">Signal</keyword>
<reference evidence="6" key="1">
    <citation type="journal article" date="2019" name="Int. J. Syst. Evol. Microbiol.">
        <title>The Global Catalogue of Microorganisms (GCM) 10K type strain sequencing project: providing services to taxonomists for standard genome sequencing and annotation.</title>
        <authorList>
            <consortium name="The Broad Institute Genomics Platform"/>
            <consortium name="The Broad Institute Genome Sequencing Center for Infectious Disease"/>
            <person name="Wu L."/>
            <person name="Ma J."/>
        </authorList>
    </citation>
    <scope>NUCLEOTIDE SEQUENCE [LARGE SCALE GENOMIC DNA]</scope>
    <source>
        <strain evidence="6">KCTC 52366</strain>
    </source>
</reference>
<organism evidence="5 6">
    <name type="scientific">Psychromarinibacter halotolerans</name>
    <dbReference type="NCBI Taxonomy" id="1775175"/>
    <lineage>
        <taxon>Bacteria</taxon>
        <taxon>Pseudomonadati</taxon>
        <taxon>Pseudomonadota</taxon>
        <taxon>Alphaproteobacteria</taxon>
        <taxon>Rhodobacterales</taxon>
        <taxon>Paracoccaceae</taxon>
        <taxon>Psychromarinibacter</taxon>
    </lineage>
</organism>
<proteinExistence type="predicted"/>
<feature type="signal peptide" evidence="3">
    <location>
        <begin position="1"/>
        <end position="21"/>
    </location>
</feature>